<dbReference type="GeneID" id="9824546"/>
<sequence>MRHDEDDVDDGVRRLDDVPCCVVAVFVIVDVVVVVVVEDDDADIFGVVSGIEMEALLDMNMNMNCSCGDPSCGYCQAARGANSNNYYPFGDFVPMDPYDMSLNTIIEEDEDKDDDDVDEQENEQDDFVDAMGEMMIQQEIDAGGISFTQINELQISTRMSDCSGAGSSSSSYSSPFGDYDNPSGEPSPKCIKMTPPTVLLSPSFGFSQLNIAAPRSAGSLESEESEDESPKAEQLLQFEQLFKQSLLGLNQFSPNVINSSNDERVEMGSEDEKKRLRNTEAARRCREKIKRKTEDLEEELHVLLARNEIMNEHRVRILSQIQEHVRTMNIMIERNPALERPLRYQAAEIVAVYHKQIEMKRKAIQDYWNNTCNKSY</sequence>
<evidence type="ECO:0000256" key="1">
    <source>
        <dbReference type="ARBA" id="ARBA00004123"/>
    </source>
</evidence>
<proteinExistence type="inferred from homology"/>
<dbReference type="EMBL" id="WUAV01000005">
    <property type="protein sequence ID" value="KAF1751172.1"/>
    <property type="molecule type" value="Genomic_DNA"/>
</dbReference>
<gene>
    <name evidence="10" type="ORF">GCK72_017726</name>
</gene>
<reference evidence="10" key="1">
    <citation type="submission" date="2019-12" db="EMBL/GenBank/DDBJ databases">
        <title>Chromosome-level assembly of the Caenorhabditis remanei genome.</title>
        <authorList>
            <person name="Teterina A.A."/>
            <person name="Willis J.H."/>
            <person name="Phillips P.C."/>
        </authorList>
    </citation>
    <scope>NUCLEOTIDE SEQUENCE [LARGE SCALE GENOMIC DNA]</scope>
    <source>
        <strain evidence="10">PX506</strain>
        <tissue evidence="10">Whole organism</tissue>
    </source>
</reference>
<dbReference type="PROSITE" id="PS50217">
    <property type="entry name" value="BZIP"/>
    <property type="match status" value="1"/>
</dbReference>
<dbReference type="CTD" id="9824546"/>
<keyword evidence="4" id="KW-0238">DNA-binding</keyword>
<dbReference type="PANTHER" id="PTHR13044">
    <property type="entry name" value="ACTIVATING TRANSCRIPTION FACTOR ATF 4/5"/>
    <property type="match status" value="1"/>
</dbReference>
<evidence type="ECO:0000256" key="8">
    <source>
        <dbReference type="SAM" id="MobiDB-lite"/>
    </source>
</evidence>
<dbReference type="Pfam" id="PF07716">
    <property type="entry name" value="bZIP_2"/>
    <property type="match status" value="1"/>
</dbReference>
<dbReference type="SUPFAM" id="SSF57959">
    <property type="entry name" value="Leucine zipper domain"/>
    <property type="match status" value="1"/>
</dbReference>
<dbReference type="InterPro" id="IPR004827">
    <property type="entry name" value="bZIP"/>
</dbReference>
<comment type="subcellular location">
    <subcellularLocation>
        <location evidence="1">Nucleus</location>
    </subcellularLocation>
</comment>
<keyword evidence="6" id="KW-0539">Nucleus</keyword>
<evidence type="ECO:0000256" key="4">
    <source>
        <dbReference type="ARBA" id="ARBA00023125"/>
    </source>
</evidence>
<feature type="region of interest" description="Disordered" evidence="8">
    <location>
        <begin position="160"/>
        <end position="186"/>
    </location>
</feature>
<feature type="compositionally biased region" description="Low complexity" evidence="8">
    <location>
        <begin position="160"/>
        <end position="174"/>
    </location>
</feature>
<dbReference type="SMART" id="SM00338">
    <property type="entry name" value="BRLZ"/>
    <property type="match status" value="1"/>
</dbReference>
<organism evidence="10">
    <name type="scientific">Caenorhabditis remanei</name>
    <name type="common">Caenorhabditis vulgaris</name>
    <dbReference type="NCBI Taxonomy" id="31234"/>
    <lineage>
        <taxon>Eukaryota</taxon>
        <taxon>Metazoa</taxon>
        <taxon>Ecdysozoa</taxon>
        <taxon>Nematoda</taxon>
        <taxon>Chromadorea</taxon>
        <taxon>Rhabditida</taxon>
        <taxon>Rhabditina</taxon>
        <taxon>Rhabditomorpha</taxon>
        <taxon>Rhabditoidea</taxon>
        <taxon>Rhabditidae</taxon>
        <taxon>Peloderinae</taxon>
        <taxon>Caenorhabditis</taxon>
    </lineage>
</organism>
<protein>
    <recommendedName>
        <fullName evidence="9">BZIP domain-containing protein</fullName>
    </recommendedName>
</protein>
<comment type="caution">
    <text evidence="10">The sequence shown here is derived from an EMBL/GenBank/DDBJ whole genome shotgun (WGS) entry which is preliminary data.</text>
</comment>
<keyword evidence="3" id="KW-0805">Transcription regulation</keyword>
<dbReference type="Gene3D" id="1.20.5.170">
    <property type="match status" value="1"/>
</dbReference>
<evidence type="ECO:0000256" key="7">
    <source>
        <dbReference type="SAM" id="Coils"/>
    </source>
</evidence>
<dbReference type="PANTHER" id="PTHR13044:SF14">
    <property type="entry name" value="CRYPTOCEPHAL, ISOFORM A"/>
    <property type="match status" value="1"/>
</dbReference>
<dbReference type="GO" id="GO:0001228">
    <property type="term" value="F:DNA-binding transcription activator activity, RNA polymerase II-specific"/>
    <property type="evidence" value="ECO:0007669"/>
    <property type="project" value="TreeGrafter"/>
</dbReference>
<accession>A0A6A5G9A4</accession>
<keyword evidence="7" id="KW-0175">Coiled coil</keyword>
<dbReference type="PROSITE" id="PS00036">
    <property type="entry name" value="BZIP_BASIC"/>
    <property type="match status" value="1"/>
</dbReference>
<evidence type="ECO:0000313" key="10">
    <source>
        <dbReference type="EMBL" id="KAF1751172.1"/>
    </source>
</evidence>
<evidence type="ECO:0000256" key="6">
    <source>
        <dbReference type="ARBA" id="ARBA00023242"/>
    </source>
</evidence>
<evidence type="ECO:0000256" key="3">
    <source>
        <dbReference type="ARBA" id="ARBA00023015"/>
    </source>
</evidence>
<feature type="domain" description="BZIP" evidence="9">
    <location>
        <begin position="268"/>
        <end position="312"/>
    </location>
</feature>
<comment type="similarity">
    <text evidence="2">Belongs to the bZIP family.</text>
</comment>
<dbReference type="Proteomes" id="UP000483820">
    <property type="component" value="Chromosome V"/>
</dbReference>
<dbReference type="CDD" id="cd14686">
    <property type="entry name" value="bZIP"/>
    <property type="match status" value="1"/>
</dbReference>
<keyword evidence="5" id="KW-0804">Transcription</keyword>
<dbReference type="AlphaFoldDB" id="A0A6A5G9A4"/>
<evidence type="ECO:0000256" key="2">
    <source>
        <dbReference type="ARBA" id="ARBA00007163"/>
    </source>
</evidence>
<dbReference type="RefSeq" id="XP_053581139.1">
    <property type="nucleotide sequence ID" value="XM_053732226.1"/>
</dbReference>
<name>A0A6A5G9A4_CAERE</name>
<dbReference type="KEGG" id="crq:GCK72_017726"/>
<dbReference type="GO" id="GO:0000977">
    <property type="term" value="F:RNA polymerase II transcription regulatory region sequence-specific DNA binding"/>
    <property type="evidence" value="ECO:0007669"/>
    <property type="project" value="TreeGrafter"/>
</dbReference>
<dbReference type="GO" id="GO:0005634">
    <property type="term" value="C:nucleus"/>
    <property type="evidence" value="ECO:0007669"/>
    <property type="project" value="UniProtKB-SubCell"/>
</dbReference>
<feature type="coiled-coil region" evidence="7">
    <location>
        <begin position="279"/>
        <end position="306"/>
    </location>
</feature>
<evidence type="ECO:0000256" key="5">
    <source>
        <dbReference type="ARBA" id="ARBA00023163"/>
    </source>
</evidence>
<evidence type="ECO:0000259" key="9">
    <source>
        <dbReference type="PROSITE" id="PS50217"/>
    </source>
</evidence>
<dbReference type="InterPro" id="IPR046347">
    <property type="entry name" value="bZIP_sf"/>
</dbReference>